<dbReference type="InterPro" id="IPR043129">
    <property type="entry name" value="ATPase_NBD"/>
</dbReference>
<evidence type="ECO:0000256" key="5">
    <source>
        <dbReference type="HAMAP-Rule" id="MF_03131"/>
    </source>
</evidence>
<dbReference type="SUPFAM" id="SSF53067">
    <property type="entry name" value="Actin-like ATPase domain"/>
    <property type="match status" value="2"/>
</dbReference>
<dbReference type="GO" id="GO:0006085">
    <property type="term" value="P:acetyl-CoA biosynthetic process"/>
    <property type="evidence" value="ECO:0007669"/>
    <property type="project" value="UniProtKB-UniRule"/>
</dbReference>
<dbReference type="GO" id="GO:0008776">
    <property type="term" value="F:acetate kinase activity"/>
    <property type="evidence" value="ECO:0007669"/>
    <property type="project" value="UniProtKB-UniRule"/>
</dbReference>
<comment type="caution">
    <text evidence="5">Lacks conserved residue(s) required for the propagation of feature annotation.</text>
</comment>
<evidence type="ECO:0000256" key="4">
    <source>
        <dbReference type="ARBA" id="ARBA00022840"/>
    </source>
</evidence>
<proteinExistence type="inferred from homology"/>
<evidence type="ECO:0000313" key="6">
    <source>
        <dbReference type="EMBL" id="ORX37225.1"/>
    </source>
</evidence>
<dbReference type="InterPro" id="IPR023865">
    <property type="entry name" value="Aliphatic_acid_kinase_CS"/>
</dbReference>
<dbReference type="EMBL" id="NBSH01000006">
    <property type="protein sequence ID" value="ORX37225.1"/>
    <property type="molecule type" value="Genomic_DNA"/>
</dbReference>
<sequence length="430" mass="46019">MPHILAINCGSSSIKGKLYAIPSSSSEPLSAVATLGVSNIGAKGEKVQIKVKWSNEGDRDVDEEGDDGDSVDYKAMVPLLLDKIISSGSVQKDDIKYVAHRVVHGGEHKRGIRISKGHEEGLAEMDALSEFAPLHNHHAVLAVRSCLDALPNHTSLLLFDTLFHQTIPPETYTYAIPPPDTKIVMPLRKYGFHGLSYASIVSQLAEHLGKPESKVNVVVAHLGSGASSCCIKRGQSIDTSMGLTPLEGLIGGTRSGTIDPTAIFHAISDPGSDAGLEGMKVSKAEMILNKKSGLSALAGTTDFGLILSRLDASKVSADDHRSASLAYAVYLDRLLGYVSQYLFKLLATTPLSDIDGIVFSGGIGERGAKLRHDVLDKFTWLGAEIDSRANDVSQGSVREITVQGSKLRGWVVETDEEGLCAELTRQDFGF</sequence>
<keyword evidence="1 5" id="KW-0808">Transferase</keyword>
<feature type="binding site" evidence="5">
    <location>
        <position position="8"/>
    </location>
    <ligand>
        <name>Mg(2+)</name>
        <dbReference type="ChEBI" id="CHEBI:18420"/>
    </ligand>
</feature>
<accession>A0A1Y1UJC5</accession>
<dbReference type="Proteomes" id="UP000193218">
    <property type="component" value="Unassembled WGS sequence"/>
</dbReference>
<dbReference type="InterPro" id="IPR004372">
    <property type="entry name" value="Ac/propionate_kinase"/>
</dbReference>
<dbReference type="PRINTS" id="PR00471">
    <property type="entry name" value="ACETATEKNASE"/>
</dbReference>
<dbReference type="HAMAP" id="MF_00020">
    <property type="entry name" value="Acetate_kinase"/>
    <property type="match status" value="1"/>
</dbReference>
<keyword evidence="2 5" id="KW-0547">Nucleotide-binding</keyword>
<comment type="pathway">
    <text evidence="5">Metabolic intermediate biosynthesis; acetyl-CoA biosynthesis; acetyl-CoA from acetate: step 1/2.</text>
</comment>
<dbReference type="OrthoDB" id="67445at2759"/>
<feature type="site" description="Transition state stabilizer" evidence="5">
    <location>
        <position position="254"/>
    </location>
</feature>
<dbReference type="PROSITE" id="PS01075">
    <property type="entry name" value="ACETATE_KINASE_1"/>
    <property type="match status" value="1"/>
</dbReference>
<comment type="catalytic activity">
    <reaction evidence="5">
        <text>acetate + ATP = acetyl phosphate + ADP</text>
        <dbReference type="Rhea" id="RHEA:11352"/>
        <dbReference type="ChEBI" id="CHEBI:22191"/>
        <dbReference type="ChEBI" id="CHEBI:30089"/>
        <dbReference type="ChEBI" id="CHEBI:30616"/>
        <dbReference type="ChEBI" id="CHEBI:456216"/>
        <dbReference type="EC" id="2.7.2.1"/>
    </reaction>
</comment>
<feature type="site" description="Transition state stabilizer" evidence="5">
    <location>
        <position position="193"/>
    </location>
</feature>
<dbReference type="Pfam" id="PF00871">
    <property type="entry name" value="Acetate_kinase"/>
    <property type="match status" value="1"/>
</dbReference>
<dbReference type="InterPro" id="IPR000890">
    <property type="entry name" value="Aliphatic_acid_kin_short-chain"/>
</dbReference>
<organism evidence="6 7">
    <name type="scientific">Kockovaella imperatae</name>
    <dbReference type="NCBI Taxonomy" id="4999"/>
    <lineage>
        <taxon>Eukaryota</taxon>
        <taxon>Fungi</taxon>
        <taxon>Dikarya</taxon>
        <taxon>Basidiomycota</taxon>
        <taxon>Agaricomycotina</taxon>
        <taxon>Tremellomycetes</taxon>
        <taxon>Tremellales</taxon>
        <taxon>Cuniculitremaceae</taxon>
        <taxon>Kockovaella</taxon>
    </lineage>
</organism>
<dbReference type="GeneID" id="33557594"/>
<dbReference type="PANTHER" id="PTHR21060:SF15">
    <property type="entry name" value="ACETATE KINASE-RELATED"/>
    <property type="match status" value="1"/>
</dbReference>
<dbReference type="STRING" id="4999.A0A1Y1UJC5"/>
<dbReference type="GO" id="GO:0005524">
    <property type="term" value="F:ATP binding"/>
    <property type="evidence" value="ECO:0007669"/>
    <property type="project" value="UniProtKB-KW"/>
</dbReference>
<keyword evidence="3 5" id="KW-0418">Kinase</keyword>
<feature type="binding site" evidence="5">
    <location>
        <position position="15"/>
    </location>
    <ligand>
        <name>ATP</name>
        <dbReference type="ChEBI" id="CHEBI:30616"/>
    </ligand>
</feature>
<evidence type="ECO:0000256" key="2">
    <source>
        <dbReference type="ARBA" id="ARBA00022741"/>
    </source>
</evidence>
<keyword evidence="5" id="KW-0460">Magnesium</keyword>
<dbReference type="PIRSF" id="PIRSF000722">
    <property type="entry name" value="Acetate_prop_kin"/>
    <property type="match status" value="1"/>
</dbReference>
<dbReference type="GO" id="GO:0006083">
    <property type="term" value="P:acetate metabolic process"/>
    <property type="evidence" value="ECO:0007669"/>
    <property type="project" value="TreeGrafter"/>
</dbReference>
<comment type="caution">
    <text evidence="6">The sequence shown here is derived from an EMBL/GenBank/DDBJ whole genome shotgun (WGS) entry which is preliminary data.</text>
</comment>
<gene>
    <name evidence="6" type="ORF">BD324DRAFT_625332</name>
</gene>
<dbReference type="AlphaFoldDB" id="A0A1Y1UJC5"/>
<dbReference type="InParanoid" id="A0A1Y1UJC5"/>
<comment type="cofactor">
    <cofactor evidence="5">
        <name>Mg(2+)</name>
        <dbReference type="ChEBI" id="CHEBI:18420"/>
    </cofactor>
</comment>
<keyword evidence="7" id="KW-1185">Reference proteome</keyword>
<feature type="binding site" evidence="5">
    <location>
        <position position="416"/>
    </location>
    <ligand>
        <name>Mg(2+)</name>
        <dbReference type="ChEBI" id="CHEBI:18420"/>
    </ligand>
</feature>
<dbReference type="PANTHER" id="PTHR21060">
    <property type="entry name" value="ACETATE KINASE"/>
    <property type="match status" value="1"/>
</dbReference>
<reference evidence="6 7" key="1">
    <citation type="submission" date="2017-03" db="EMBL/GenBank/DDBJ databases">
        <title>Widespread Adenine N6-methylation of Active Genes in Fungi.</title>
        <authorList>
            <consortium name="DOE Joint Genome Institute"/>
            <person name="Mondo S.J."/>
            <person name="Dannebaum R.O."/>
            <person name="Kuo R.C."/>
            <person name="Louie K.B."/>
            <person name="Bewick A.J."/>
            <person name="Labutti K."/>
            <person name="Haridas S."/>
            <person name="Kuo A."/>
            <person name="Salamov A."/>
            <person name="Ahrendt S.R."/>
            <person name="Lau R."/>
            <person name="Bowen B.P."/>
            <person name="Lipzen A."/>
            <person name="Sullivan W."/>
            <person name="Andreopoulos W.B."/>
            <person name="Clum A."/>
            <person name="Lindquist E."/>
            <person name="Daum C."/>
            <person name="Northen T.R."/>
            <person name="Ramamoorthy G."/>
            <person name="Schmitz R.J."/>
            <person name="Gryganskyi A."/>
            <person name="Culley D."/>
            <person name="Magnuson J."/>
            <person name="James T.Y."/>
            <person name="O'Malley M.A."/>
            <person name="Stajich J.E."/>
            <person name="Spatafora J.W."/>
            <person name="Visel A."/>
            <person name="Grigoriev I.V."/>
        </authorList>
    </citation>
    <scope>NUCLEOTIDE SEQUENCE [LARGE SCALE GENOMIC DNA]</scope>
    <source>
        <strain evidence="6 7">NRRL Y-17943</strain>
    </source>
</reference>
<protein>
    <recommendedName>
        <fullName evidence="5">Probable acetate kinase</fullName>
        <ecNumber evidence="5">2.7.2.1</ecNumber>
    </recommendedName>
    <alternativeName>
        <fullName evidence="5">Acetokinase</fullName>
    </alternativeName>
</protein>
<name>A0A1Y1UJC5_9TREE</name>
<feature type="active site" description="Proton donor/acceptor" evidence="5">
    <location>
        <position position="160"/>
    </location>
</feature>
<evidence type="ECO:0000256" key="3">
    <source>
        <dbReference type="ARBA" id="ARBA00022777"/>
    </source>
</evidence>
<dbReference type="NCBIfam" id="TIGR00016">
    <property type="entry name" value="ackA"/>
    <property type="match status" value="1"/>
</dbReference>
<keyword evidence="5" id="KW-0479">Metal-binding</keyword>
<feature type="binding site" evidence="5">
    <location>
        <begin position="221"/>
        <end position="225"/>
    </location>
    <ligand>
        <name>ATP</name>
        <dbReference type="ChEBI" id="CHEBI:30616"/>
    </ligand>
</feature>
<dbReference type="GO" id="GO:0000287">
    <property type="term" value="F:magnesium ion binding"/>
    <property type="evidence" value="ECO:0007669"/>
    <property type="project" value="UniProtKB-UniRule"/>
</dbReference>
<evidence type="ECO:0000313" key="7">
    <source>
        <dbReference type="Proteomes" id="UP000193218"/>
    </source>
</evidence>
<dbReference type="UniPathway" id="UPA00340">
    <property type="reaction ID" value="UER00458"/>
</dbReference>
<dbReference type="Gene3D" id="3.30.420.40">
    <property type="match status" value="2"/>
</dbReference>
<comment type="similarity">
    <text evidence="5">Belongs to the acetokinase family.</text>
</comment>
<keyword evidence="4 5" id="KW-0067">ATP-binding</keyword>
<evidence type="ECO:0000256" key="1">
    <source>
        <dbReference type="ARBA" id="ARBA00022679"/>
    </source>
</evidence>
<dbReference type="EC" id="2.7.2.1" evidence="5"/>
<feature type="binding site" evidence="5">
    <location>
        <position position="101"/>
    </location>
    <ligand>
        <name>substrate</name>
    </ligand>
</feature>
<dbReference type="RefSeq" id="XP_021871263.1">
    <property type="nucleotide sequence ID" value="XM_022015785.1"/>
</dbReference>